<name>A0A0A9TJN5_ARUDO</name>
<reference evidence="1" key="2">
    <citation type="journal article" date="2015" name="Data Brief">
        <title>Shoot transcriptome of the giant reed, Arundo donax.</title>
        <authorList>
            <person name="Barrero R.A."/>
            <person name="Guerrero F.D."/>
            <person name="Moolhuijzen P."/>
            <person name="Goolsby J.A."/>
            <person name="Tidwell J."/>
            <person name="Bellgard S.E."/>
            <person name="Bellgard M.I."/>
        </authorList>
    </citation>
    <scope>NUCLEOTIDE SEQUENCE</scope>
    <source>
        <tissue evidence="1">Shoot tissue taken approximately 20 cm above the soil surface</tissue>
    </source>
</reference>
<reference evidence="1" key="1">
    <citation type="submission" date="2014-09" db="EMBL/GenBank/DDBJ databases">
        <authorList>
            <person name="Magalhaes I.L.F."/>
            <person name="Oliveira U."/>
            <person name="Santos F.R."/>
            <person name="Vidigal T.H.D.A."/>
            <person name="Brescovit A.D."/>
            <person name="Santos A.J."/>
        </authorList>
    </citation>
    <scope>NUCLEOTIDE SEQUENCE</scope>
    <source>
        <tissue evidence="1">Shoot tissue taken approximately 20 cm above the soil surface</tissue>
    </source>
</reference>
<evidence type="ECO:0000313" key="1">
    <source>
        <dbReference type="EMBL" id="JAD15610.1"/>
    </source>
</evidence>
<organism evidence="1">
    <name type="scientific">Arundo donax</name>
    <name type="common">Giant reed</name>
    <name type="synonym">Donax arundinaceus</name>
    <dbReference type="NCBI Taxonomy" id="35708"/>
    <lineage>
        <taxon>Eukaryota</taxon>
        <taxon>Viridiplantae</taxon>
        <taxon>Streptophyta</taxon>
        <taxon>Embryophyta</taxon>
        <taxon>Tracheophyta</taxon>
        <taxon>Spermatophyta</taxon>
        <taxon>Magnoliopsida</taxon>
        <taxon>Liliopsida</taxon>
        <taxon>Poales</taxon>
        <taxon>Poaceae</taxon>
        <taxon>PACMAD clade</taxon>
        <taxon>Arundinoideae</taxon>
        <taxon>Arundineae</taxon>
        <taxon>Arundo</taxon>
    </lineage>
</organism>
<protein>
    <submittedName>
        <fullName evidence="1">Uncharacterized protein</fullName>
    </submittedName>
</protein>
<sequence length="68" mass="7732">MNLNLHTRTEIIIHAASFCYKFCKVAHLIFKLVQILIEHLTLLVIITVVKSFNSSNEPIHDILSSKDG</sequence>
<dbReference type="AlphaFoldDB" id="A0A0A9TJN5"/>
<dbReference type="EMBL" id="GBRH01282285">
    <property type="protein sequence ID" value="JAD15610.1"/>
    <property type="molecule type" value="Transcribed_RNA"/>
</dbReference>
<proteinExistence type="predicted"/>
<accession>A0A0A9TJN5</accession>